<keyword evidence="1" id="KW-1133">Transmembrane helix</keyword>
<evidence type="ECO:0000313" key="2">
    <source>
        <dbReference type="EMBL" id="KAB8123074.1"/>
    </source>
</evidence>
<dbReference type="EMBL" id="QYAZ01000001">
    <property type="protein sequence ID" value="KAB8123074.1"/>
    <property type="molecule type" value="Genomic_DNA"/>
</dbReference>
<reference evidence="2 3" key="1">
    <citation type="submission" date="2018-09" db="EMBL/GenBank/DDBJ databases">
        <title>Genome sequence and characterization of the bcs clusters for the production of nanocellulose from the low pH resistant strain Komagataeibacter medellinensis ID13488.</title>
        <authorList>
            <person name="Hernandez-Arriaga A.M."/>
            <person name="Del Cerro C."/>
            <person name="Urbina L."/>
            <person name="Eceiza A."/>
            <person name="Retegi A."/>
            <person name="Prieto M.A."/>
        </authorList>
    </citation>
    <scope>NUCLEOTIDE SEQUENCE [LARGE SCALE GENOMIC DNA]</scope>
    <source>
        <strain evidence="2 3">ID13488</strain>
    </source>
</reference>
<sequence length="75" mass="8582">MNNAWPIIWTFAALLLLTWSVLHFCLLHDPNFDDPVYANCIRGLHSPHDCELHILDKQAARNRARQIAQSDTGSK</sequence>
<dbReference type="RefSeq" id="WP_153467632.1">
    <property type="nucleotide sequence ID" value="NZ_QYAZ01000001.1"/>
</dbReference>
<name>A0ABQ6VSB6_9PROT</name>
<dbReference type="Proteomes" id="UP000427842">
    <property type="component" value="Unassembled WGS sequence"/>
</dbReference>
<protein>
    <submittedName>
        <fullName evidence="2">Uncharacterized protein</fullName>
    </submittedName>
</protein>
<proteinExistence type="predicted"/>
<evidence type="ECO:0000256" key="1">
    <source>
        <dbReference type="SAM" id="Phobius"/>
    </source>
</evidence>
<keyword evidence="1" id="KW-0472">Membrane</keyword>
<comment type="caution">
    <text evidence="2">The sequence shown here is derived from an EMBL/GenBank/DDBJ whole genome shotgun (WGS) entry which is preliminary data.</text>
</comment>
<accession>A0ABQ6VSB6</accession>
<keyword evidence="3" id="KW-1185">Reference proteome</keyword>
<keyword evidence="1" id="KW-0812">Transmembrane</keyword>
<gene>
    <name evidence="2" type="ORF">D3W54_01250</name>
</gene>
<organism evidence="2 3">
    <name type="scientific">Komagataeibacter medellinensis</name>
    <dbReference type="NCBI Taxonomy" id="1177712"/>
    <lineage>
        <taxon>Bacteria</taxon>
        <taxon>Pseudomonadati</taxon>
        <taxon>Pseudomonadota</taxon>
        <taxon>Alphaproteobacteria</taxon>
        <taxon>Acetobacterales</taxon>
        <taxon>Acetobacteraceae</taxon>
        <taxon>Komagataeibacter</taxon>
    </lineage>
</organism>
<feature type="transmembrane region" description="Helical" evidence="1">
    <location>
        <begin position="6"/>
        <end position="27"/>
    </location>
</feature>
<evidence type="ECO:0000313" key="3">
    <source>
        <dbReference type="Proteomes" id="UP000427842"/>
    </source>
</evidence>